<dbReference type="InterPro" id="IPR005146">
    <property type="entry name" value="B3/B4_tRNA-bd"/>
</dbReference>
<gene>
    <name evidence="2" type="ORF">ABID19_006020</name>
</gene>
<comment type="caution">
    <text evidence="2">The sequence shown here is derived from an EMBL/GenBank/DDBJ whole genome shotgun (WGS) entry which is preliminary data.</text>
</comment>
<dbReference type="Pfam" id="PF03483">
    <property type="entry name" value="B3_4"/>
    <property type="match status" value="1"/>
</dbReference>
<name>A0ABV2GXE7_9HYPH</name>
<proteinExistence type="predicted"/>
<reference evidence="2 3" key="1">
    <citation type="submission" date="2024-06" db="EMBL/GenBank/DDBJ databases">
        <title>Genomic Encyclopedia of Type Strains, Phase IV (KMG-IV): sequencing the most valuable type-strain genomes for metagenomic binning, comparative biology and taxonomic classification.</title>
        <authorList>
            <person name="Goeker M."/>
        </authorList>
    </citation>
    <scope>NUCLEOTIDE SEQUENCE [LARGE SCALE GENOMIC DNA]</scope>
    <source>
        <strain evidence="2 3">DSM 100022</strain>
    </source>
</reference>
<dbReference type="InterPro" id="IPR020825">
    <property type="entry name" value="Phe-tRNA_synthase-like_B3/B4"/>
</dbReference>
<dbReference type="Proteomes" id="UP001549204">
    <property type="component" value="Unassembled WGS sequence"/>
</dbReference>
<protein>
    <submittedName>
        <fullName evidence="2">DNA/RNA-binding domain of Phe-tRNA-synthetase-like protein</fullName>
    </submittedName>
</protein>
<evidence type="ECO:0000313" key="3">
    <source>
        <dbReference type="Proteomes" id="UP001549204"/>
    </source>
</evidence>
<evidence type="ECO:0000313" key="2">
    <source>
        <dbReference type="EMBL" id="MET3582958.1"/>
    </source>
</evidence>
<dbReference type="PANTHER" id="PTHR39209">
    <property type="match status" value="1"/>
</dbReference>
<keyword evidence="3" id="KW-1185">Reference proteome</keyword>
<sequence length="231" mass="25241">MFEIPVVDERIASIAPGFRAISIHIDATNAETGSVDTNLLAEACNFVSAGGAPWADAHLASWSETYFRFGAKPNRTPCSAQALRKRVEKDGKVPTINPVVDLYNAVSLRYALPVGGENYDAYVGRPRLTIAAGTEVFETVVNGEAIKECPAPGEAIWRDDAGVTCRRWNWRQCSRTRLDALTGRMWFLLESLETMPENALEEAGDMLTDGLSRLMPGCGILKQKLSITPPP</sequence>
<dbReference type="EMBL" id="JBEPMC010000014">
    <property type="protein sequence ID" value="MET3582958.1"/>
    <property type="molecule type" value="Genomic_DNA"/>
</dbReference>
<feature type="domain" description="B3/B4 tRNA-binding" evidence="1">
    <location>
        <begin position="60"/>
        <end position="216"/>
    </location>
</feature>
<evidence type="ECO:0000259" key="1">
    <source>
        <dbReference type="SMART" id="SM00873"/>
    </source>
</evidence>
<dbReference type="SUPFAM" id="SSF56037">
    <property type="entry name" value="PheT/TilS domain"/>
    <property type="match status" value="1"/>
</dbReference>
<dbReference type="PANTHER" id="PTHR39209:SF2">
    <property type="entry name" value="CYTOPLASMIC PROTEIN"/>
    <property type="match status" value="1"/>
</dbReference>
<dbReference type="Gene3D" id="3.50.40.10">
    <property type="entry name" value="Phenylalanyl-trna Synthetase, Chain B, domain 3"/>
    <property type="match status" value="1"/>
</dbReference>
<accession>A0ABV2GXE7</accession>
<organism evidence="2 3">
    <name type="scientific">Mesorhizobium robiniae</name>
    <dbReference type="NCBI Taxonomy" id="559315"/>
    <lineage>
        <taxon>Bacteria</taxon>
        <taxon>Pseudomonadati</taxon>
        <taxon>Pseudomonadota</taxon>
        <taxon>Alphaproteobacteria</taxon>
        <taxon>Hyphomicrobiales</taxon>
        <taxon>Phyllobacteriaceae</taxon>
        <taxon>Mesorhizobium</taxon>
    </lineage>
</organism>
<dbReference type="RefSeq" id="WP_006204324.1">
    <property type="nucleotide sequence ID" value="NZ_JBEPMC010000014.1"/>
</dbReference>
<dbReference type="SMART" id="SM00873">
    <property type="entry name" value="B3_4"/>
    <property type="match status" value="1"/>
</dbReference>